<name>A0ABV7C3C8_9VIBR</name>
<dbReference type="PANTHER" id="PTHR37828">
    <property type="entry name" value="GSR2449 PROTEIN"/>
    <property type="match status" value="1"/>
</dbReference>
<gene>
    <name evidence="3" type="ORF">ACFODT_01070</name>
</gene>
<accession>A0ABV7C3C8</accession>
<evidence type="ECO:0000256" key="1">
    <source>
        <dbReference type="ARBA" id="ARBA00007689"/>
    </source>
</evidence>
<dbReference type="Pfam" id="PF03795">
    <property type="entry name" value="YCII"/>
    <property type="match status" value="1"/>
</dbReference>
<dbReference type="Proteomes" id="UP001595384">
    <property type="component" value="Unassembled WGS sequence"/>
</dbReference>
<keyword evidence="4" id="KW-1185">Reference proteome</keyword>
<evidence type="ECO:0000313" key="4">
    <source>
        <dbReference type="Proteomes" id="UP001595384"/>
    </source>
</evidence>
<dbReference type="EMBL" id="JBHRSE010000004">
    <property type="protein sequence ID" value="MFC3022435.1"/>
    <property type="molecule type" value="Genomic_DNA"/>
</dbReference>
<reference evidence="4" key="1">
    <citation type="journal article" date="2019" name="Int. J. Syst. Evol. Microbiol.">
        <title>The Global Catalogue of Microorganisms (GCM) 10K type strain sequencing project: providing services to taxonomists for standard genome sequencing and annotation.</title>
        <authorList>
            <consortium name="The Broad Institute Genomics Platform"/>
            <consortium name="The Broad Institute Genome Sequencing Center for Infectious Disease"/>
            <person name="Wu L."/>
            <person name="Ma J."/>
        </authorList>
    </citation>
    <scope>NUCLEOTIDE SEQUENCE [LARGE SCALE GENOMIC DNA]</scope>
    <source>
        <strain evidence="4">KCTC 62784</strain>
    </source>
</reference>
<evidence type="ECO:0000313" key="3">
    <source>
        <dbReference type="EMBL" id="MFC3022435.1"/>
    </source>
</evidence>
<dbReference type="InterPro" id="IPR005545">
    <property type="entry name" value="YCII"/>
</dbReference>
<feature type="domain" description="YCII-related" evidence="2">
    <location>
        <begin position="1"/>
        <end position="80"/>
    </location>
</feature>
<organism evidence="3 4">
    <name type="scientific">Vibrio zhugei</name>
    <dbReference type="NCBI Taxonomy" id="2479546"/>
    <lineage>
        <taxon>Bacteria</taxon>
        <taxon>Pseudomonadati</taxon>
        <taxon>Pseudomonadota</taxon>
        <taxon>Gammaproteobacteria</taxon>
        <taxon>Vibrionales</taxon>
        <taxon>Vibrionaceae</taxon>
        <taxon>Vibrio</taxon>
    </lineage>
</organism>
<sequence>MFIISLDYQVPMEEVERWIPAHIDFLNEQYAQGHFELSGRKNPRTGGVILSLLSNREALDDILSQDPFYRENIATYEVTELLPTKASEAFQFLLA</sequence>
<protein>
    <submittedName>
        <fullName evidence="3">YciI family protein</fullName>
    </submittedName>
</protein>
<dbReference type="InterPro" id="IPR011008">
    <property type="entry name" value="Dimeric_a/b-barrel"/>
</dbReference>
<dbReference type="Gene3D" id="3.30.70.1060">
    <property type="entry name" value="Dimeric alpha+beta barrel"/>
    <property type="match status" value="1"/>
</dbReference>
<dbReference type="SUPFAM" id="SSF54909">
    <property type="entry name" value="Dimeric alpha+beta barrel"/>
    <property type="match status" value="1"/>
</dbReference>
<comment type="caution">
    <text evidence="3">The sequence shown here is derived from an EMBL/GenBank/DDBJ whole genome shotgun (WGS) entry which is preliminary data.</text>
</comment>
<proteinExistence type="inferred from homology"/>
<dbReference type="RefSeq" id="WP_123014221.1">
    <property type="nucleotide sequence ID" value="NZ_AP024912.1"/>
</dbReference>
<comment type="similarity">
    <text evidence="1">Belongs to the YciI family.</text>
</comment>
<dbReference type="PANTHER" id="PTHR37828:SF1">
    <property type="entry name" value="YCII-RELATED DOMAIN-CONTAINING PROTEIN"/>
    <property type="match status" value="1"/>
</dbReference>
<evidence type="ECO:0000259" key="2">
    <source>
        <dbReference type="Pfam" id="PF03795"/>
    </source>
</evidence>